<name>A0AAN7Q1Y9_9COLE</name>
<evidence type="ECO:0000313" key="3">
    <source>
        <dbReference type="EMBL" id="KAK4886439.1"/>
    </source>
</evidence>
<gene>
    <name evidence="3" type="ORF">RN001_002710</name>
    <name evidence="2" type="ORF">RN001_005911</name>
</gene>
<proteinExistence type="predicted"/>
<accession>A0AAN7Q1Y9</accession>
<protein>
    <recommendedName>
        <fullName evidence="1">Mutator-like transposase domain-containing protein</fullName>
    </recommendedName>
</protein>
<dbReference type="EMBL" id="JARPUR010000002">
    <property type="protein sequence ID" value="KAK4882592.1"/>
    <property type="molecule type" value="Genomic_DNA"/>
</dbReference>
<dbReference type="Pfam" id="PF20700">
    <property type="entry name" value="Mutator"/>
    <property type="match status" value="1"/>
</dbReference>
<dbReference type="AlphaFoldDB" id="A0AAN7Q1Y9"/>
<dbReference type="InterPro" id="IPR049012">
    <property type="entry name" value="Mutator_transp_dom"/>
</dbReference>
<organism evidence="2 4">
    <name type="scientific">Aquatica leii</name>
    <dbReference type="NCBI Taxonomy" id="1421715"/>
    <lineage>
        <taxon>Eukaryota</taxon>
        <taxon>Metazoa</taxon>
        <taxon>Ecdysozoa</taxon>
        <taxon>Arthropoda</taxon>
        <taxon>Hexapoda</taxon>
        <taxon>Insecta</taxon>
        <taxon>Pterygota</taxon>
        <taxon>Neoptera</taxon>
        <taxon>Endopterygota</taxon>
        <taxon>Coleoptera</taxon>
        <taxon>Polyphaga</taxon>
        <taxon>Elateriformia</taxon>
        <taxon>Elateroidea</taxon>
        <taxon>Lampyridae</taxon>
        <taxon>Luciolinae</taxon>
        <taxon>Aquatica</taxon>
    </lineage>
</organism>
<evidence type="ECO:0000259" key="1">
    <source>
        <dbReference type="Pfam" id="PF20700"/>
    </source>
</evidence>
<feature type="domain" description="Mutator-like transposase" evidence="1">
    <location>
        <begin position="51"/>
        <end position="105"/>
    </location>
</feature>
<sequence length="108" mass="12036">MRIVKEVTFGLNSSLHFYCDNCEKTCVINSEPHNVGKDINKEIVWGCLSTAMCAAGEEEKRLAIENNQFIEISGNRVPYISVIVDGAWSKRSYGHGYNASSGVVSKYR</sequence>
<reference evidence="2" key="2">
    <citation type="submission" date="2023-06" db="EMBL/GenBank/DDBJ databases">
        <title>Key to firefly adult light organ development and bioluminescence: homeobox transcription factors regulate luciferase expression and transportation to peroxisome.</title>
        <authorList>
            <person name="Fu X."/>
        </authorList>
    </citation>
    <scope>NUCLEOTIDE SEQUENCE</scope>
    <source>
        <strain evidence="2">ONT1</strain>
        <tissue evidence="2">Whole body</tissue>
    </source>
</reference>
<evidence type="ECO:0000313" key="4">
    <source>
        <dbReference type="Proteomes" id="UP001353858"/>
    </source>
</evidence>
<dbReference type="EMBL" id="JARPUR010000001">
    <property type="protein sequence ID" value="KAK4886439.1"/>
    <property type="molecule type" value="Genomic_DNA"/>
</dbReference>
<reference evidence="4" key="1">
    <citation type="submission" date="2023-01" db="EMBL/GenBank/DDBJ databases">
        <title>Key to firefly adult light organ development and bioluminescence: homeobox transcription factors regulate luciferase expression and transportation to peroxisome.</title>
        <authorList>
            <person name="Fu X."/>
        </authorList>
    </citation>
    <scope>NUCLEOTIDE SEQUENCE [LARGE SCALE GENOMIC DNA]</scope>
</reference>
<dbReference type="Proteomes" id="UP001353858">
    <property type="component" value="Unassembled WGS sequence"/>
</dbReference>
<keyword evidence="4" id="KW-1185">Reference proteome</keyword>
<comment type="caution">
    <text evidence="2">The sequence shown here is derived from an EMBL/GenBank/DDBJ whole genome shotgun (WGS) entry which is preliminary data.</text>
</comment>
<evidence type="ECO:0000313" key="2">
    <source>
        <dbReference type="EMBL" id="KAK4882592.1"/>
    </source>
</evidence>